<accession>A0A9D1FA18</accession>
<gene>
    <name evidence="2" type="ORF">IAA83_07680</name>
</gene>
<evidence type="ECO:0000259" key="1">
    <source>
        <dbReference type="Pfam" id="PF10105"/>
    </source>
</evidence>
<organism evidence="2 3">
    <name type="scientific">Candidatus Avoscillospira avistercoris</name>
    <dbReference type="NCBI Taxonomy" id="2840707"/>
    <lineage>
        <taxon>Bacteria</taxon>
        <taxon>Bacillati</taxon>
        <taxon>Bacillota</taxon>
        <taxon>Clostridia</taxon>
        <taxon>Eubacteriales</taxon>
        <taxon>Oscillospiraceae</taxon>
        <taxon>Oscillospiraceae incertae sedis</taxon>
        <taxon>Candidatus Avoscillospira</taxon>
    </lineage>
</organism>
<feature type="domain" description="DUF2344" evidence="1">
    <location>
        <begin position="3"/>
        <end position="186"/>
    </location>
</feature>
<reference evidence="2" key="1">
    <citation type="submission" date="2020-10" db="EMBL/GenBank/DDBJ databases">
        <authorList>
            <person name="Gilroy R."/>
        </authorList>
    </citation>
    <scope>NUCLEOTIDE SEQUENCE</scope>
    <source>
        <strain evidence="2">ChiBcec16-1751</strain>
    </source>
</reference>
<reference evidence="2" key="2">
    <citation type="journal article" date="2021" name="PeerJ">
        <title>Extensive microbial diversity within the chicken gut microbiome revealed by metagenomics and culture.</title>
        <authorList>
            <person name="Gilroy R."/>
            <person name="Ravi A."/>
            <person name="Getino M."/>
            <person name="Pursley I."/>
            <person name="Horton D.L."/>
            <person name="Alikhan N.F."/>
            <person name="Baker D."/>
            <person name="Gharbi K."/>
            <person name="Hall N."/>
            <person name="Watson M."/>
            <person name="Adriaenssens E.M."/>
            <person name="Foster-Nyarko E."/>
            <person name="Jarju S."/>
            <person name="Secka A."/>
            <person name="Antonio M."/>
            <person name="Oren A."/>
            <person name="Chaudhuri R.R."/>
            <person name="La Ragione R."/>
            <person name="Hildebrand F."/>
            <person name="Pallen M.J."/>
        </authorList>
    </citation>
    <scope>NUCLEOTIDE SEQUENCE</scope>
    <source>
        <strain evidence="2">ChiBcec16-1751</strain>
    </source>
</reference>
<comment type="caution">
    <text evidence="2">The sequence shown here is derived from an EMBL/GenBank/DDBJ whole genome shotgun (WGS) entry which is preliminary data.</text>
</comment>
<dbReference type="InterPro" id="IPR018768">
    <property type="entry name" value="DUF2344"/>
</dbReference>
<proteinExistence type="predicted"/>
<dbReference type="NCBIfam" id="TIGR03936">
    <property type="entry name" value="sam_1_link_chp"/>
    <property type="match status" value="1"/>
</dbReference>
<dbReference type="AlphaFoldDB" id="A0A9D1FA18"/>
<protein>
    <submittedName>
        <fullName evidence="2">DUF2344 domain-containing protein</fullName>
    </submittedName>
</protein>
<name>A0A9D1FA18_9FIRM</name>
<evidence type="ECO:0000313" key="3">
    <source>
        <dbReference type="Proteomes" id="UP000886741"/>
    </source>
</evidence>
<dbReference type="Pfam" id="PF10105">
    <property type="entry name" value="DUF2344"/>
    <property type="match status" value="1"/>
</dbReference>
<sequence>MRRILFEKTGNGIWISHLDLMRILQRAFRRSGILLKHTQGFNPHAFVSLALPLSVGTASRCELLDFELAESEAAVDTASLPERLNAALPDGIHCVLGYDGGRKLKELTHLQVEVRLEYDQGVPVGAVDAIDGLFHGETLVVEKRSKNGPVEQDILPMVKTITVSTEDENTVLLSAVICAQNPSLNPDLLAKAVGTHLPDFAPDFAKSMRIEMLTQDGTPFR</sequence>
<evidence type="ECO:0000313" key="2">
    <source>
        <dbReference type="EMBL" id="HIS65232.1"/>
    </source>
</evidence>
<dbReference type="Proteomes" id="UP000886741">
    <property type="component" value="Unassembled WGS sequence"/>
</dbReference>
<dbReference type="EMBL" id="DVJJ01000117">
    <property type="protein sequence ID" value="HIS65232.1"/>
    <property type="molecule type" value="Genomic_DNA"/>
</dbReference>